<dbReference type="SMART" id="SM00567">
    <property type="entry name" value="EZ_HEAT"/>
    <property type="match status" value="11"/>
</dbReference>
<dbReference type="Gene3D" id="1.25.10.10">
    <property type="entry name" value="Leucine-rich Repeat Variant"/>
    <property type="match status" value="5"/>
</dbReference>
<evidence type="ECO:0000256" key="1">
    <source>
        <dbReference type="ARBA" id="ARBA00006420"/>
    </source>
</evidence>
<protein>
    <recommendedName>
        <fullName evidence="3">NIF system FeS cluster assembly NifU C-terminal domain-containing protein</fullName>
    </recommendedName>
</protein>
<gene>
    <name evidence="4" type="ORF">OUZ56_032404</name>
</gene>
<dbReference type="EMBL" id="JAOYFB010000041">
    <property type="protein sequence ID" value="KAK4044997.1"/>
    <property type="molecule type" value="Genomic_DNA"/>
</dbReference>
<reference evidence="4 5" key="1">
    <citation type="journal article" date="2023" name="Nucleic Acids Res.">
        <title>The hologenome of Daphnia magna reveals possible DNA methylation and microbiome-mediated evolution of the host genome.</title>
        <authorList>
            <person name="Chaturvedi A."/>
            <person name="Li X."/>
            <person name="Dhandapani V."/>
            <person name="Marshall H."/>
            <person name="Kissane S."/>
            <person name="Cuenca-Cambronero M."/>
            <person name="Asole G."/>
            <person name="Calvet F."/>
            <person name="Ruiz-Romero M."/>
            <person name="Marangio P."/>
            <person name="Guigo R."/>
            <person name="Rago D."/>
            <person name="Mirbahai L."/>
            <person name="Eastwood N."/>
            <person name="Colbourne J.K."/>
            <person name="Zhou J."/>
            <person name="Mallon E."/>
            <person name="Orsini L."/>
        </authorList>
    </citation>
    <scope>NUCLEOTIDE SEQUENCE [LARGE SCALE GENOMIC DNA]</scope>
    <source>
        <strain evidence="4">LRV0_1</strain>
    </source>
</reference>
<dbReference type="Gene3D" id="3.30.300.130">
    <property type="entry name" value="Fe-S cluster assembly (FSCA)"/>
    <property type="match status" value="1"/>
</dbReference>
<dbReference type="SUPFAM" id="SSF117916">
    <property type="entry name" value="Fe-S cluster assembly (FSCA) domain-like"/>
    <property type="match status" value="1"/>
</dbReference>
<evidence type="ECO:0000313" key="5">
    <source>
        <dbReference type="Proteomes" id="UP001234178"/>
    </source>
</evidence>
<dbReference type="PANTHER" id="PTHR12697">
    <property type="entry name" value="PBS LYASE HEAT-LIKE PROTEIN"/>
    <property type="match status" value="1"/>
</dbReference>
<evidence type="ECO:0000256" key="2">
    <source>
        <dbReference type="SAM" id="MobiDB-lite"/>
    </source>
</evidence>
<dbReference type="Pfam" id="PF01106">
    <property type="entry name" value="NifU"/>
    <property type="match status" value="1"/>
</dbReference>
<dbReference type="SUPFAM" id="SSF48371">
    <property type="entry name" value="ARM repeat"/>
    <property type="match status" value="2"/>
</dbReference>
<feature type="compositionally biased region" description="Basic and acidic residues" evidence="2">
    <location>
        <begin position="1285"/>
        <end position="1300"/>
    </location>
</feature>
<comment type="caution">
    <text evidence="4">The sequence shown here is derived from an EMBL/GenBank/DDBJ whole genome shotgun (WGS) entry which is preliminary data.</text>
</comment>
<comment type="similarity">
    <text evidence="1">Belongs to the NifU family.</text>
</comment>
<feature type="region of interest" description="Disordered" evidence="2">
    <location>
        <begin position="11"/>
        <end position="39"/>
    </location>
</feature>
<dbReference type="InterPro" id="IPR001075">
    <property type="entry name" value="NIF_FeS_clus_asmbl_NifU_C"/>
</dbReference>
<dbReference type="InterPro" id="IPR011989">
    <property type="entry name" value="ARM-like"/>
</dbReference>
<name>A0ABR0B8U0_9CRUS</name>
<evidence type="ECO:0000259" key="3">
    <source>
        <dbReference type="Pfam" id="PF01106"/>
    </source>
</evidence>
<dbReference type="Pfam" id="PF03130">
    <property type="entry name" value="HEAT_PBS"/>
    <property type="match status" value="2"/>
</dbReference>
<accession>A0ABR0B8U0</accession>
<dbReference type="Proteomes" id="UP001234178">
    <property type="component" value="Unassembled WGS sequence"/>
</dbReference>
<feature type="region of interest" description="Disordered" evidence="2">
    <location>
        <begin position="1285"/>
        <end position="1317"/>
    </location>
</feature>
<keyword evidence="5" id="KW-1185">Reference proteome</keyword>
<dbReference type="PANTHER" id="PTHR12697:SF5">
    <property type="entry name" value="DEOXYHYPUSINE HYDROXYLASE"/>
    <property type="match status" value="1"/>
</dbReference>
<organism evidence="4 5">
    <name type="scientific">Daphnia magna</name>
    <dbReference type="NCBI Taxonomy" id="35525"/>
    <lineage>
        <taxon>Eukaryota</taxon>
        <taxon>Metazoa</taxon>
        <taxon>Ecdysozoa</taxon>
        <taxon>Arthropoda</taxon>
        <taxon>Crustacea</taxon>
        <taxon>Branchiopoda</taxon>
        <taxon>Diplostraca</taxon>
        <taxon>Cladocera</taxon>
        <taxon>Anomopoda</taxon>
        <taxon>Daphniidae</taxon>
        <taxon>Daphnia</taxon>
    </lineage>
</organism>
<feature type="domain" description="NIF system FeS cluster assembly NifU C-terminal" evidence="3">
    <location>
        <begin position="1645"/>
        <end position="1704"/>
    </location>
</feature>
<proteinExistence type="inferred from homology"/>
<dbReference type="InterPro" id="IPR000225">
    <property type="entry name" value="Armadillo"/>
</dbReference>
<sequence length="1727" mass="182535">MPIRLNFRKLSRQTANHSSSKDELTVGGTPPISGDGNLRTRRQFLGSEEGRAAVSALGSSHGIDATAAESLLGHAAEAGGAHVNNHHEAGGLFGEHAGRNFCRLRRRNRQWRRPFGALEDGAIGALVGRVTEALVDRAGVDSATSGADRRTEAGRSAGLVPNFRAISLLLAPLPGYRARVRRPLFVRLVPVKRQMRALLAAFSAAFVVVGGGATAAALDWPDTALRVDRGLAARDVVERRQAARDLGKLGAATAGPLVKKAMEDSDIEVRRSALRAAKKNHLVSVQEAAVGWLGDPDAHVRADVCEYFRSLPDKRAVAGLGRALGDGDLGVRAAAASALGASRDPDAVPPLLGKLDDPNPAVRLTVVRALGRLGDPRAVLPLAGKVQDSVIDVRREVARSLGLLGDPRASAALLVSLRDADGGVRVAAVTSIGQVRAPDAVPALELALDDRALEVRRAAADALGAQSSEAAARTLAKFLGLKDDALATTGPSPTRMALVALGPAAIPVLIPLLEGREGVAVTRAALWVLGEIGTPEARKALAEALRRGRTPTDATLAALGHAGDENHVPLVLEYLADKRSGVREAALVAALRLVAPDRPDGRVHEPVAARLGASTITRGERLRLLRLLGRAGAARSAVLLVPVAAGKDAELALTAADALADLRGPFEDASETAMLRMLNEGEPRKRLAIARALGRSGTKRALSTLLDDLDRGGDRDRGVVWTAVGGLLANYGDENAYGRVAKALTLATGPERDAILEALAHGNGGLHAARGLAAPGAADDDRKAFATVAISSTGGSGDADPLLATLRTLAKDPIATVRASAVAALGARGNDSDAPMLLAALADSDGAVAANAALSLGSLGRDRAGKRGDWEPKLCGALDDPRPYLRANAALALATLGATCGAAPRFAALLEDDPSPVVRARAALWARHFLNDPKVGADARRLRRCAGDEILPTVARVCVELPVPVSAPATSWTTVFVVSDDDDKPRPRTPFVLERADGTLLLGTSDRRGAVPLPAAPAGRIALLPVVGEERKRGTDFGRSWSLSHCCVEFVDDQCGRRAAVGGIKFNDIVGPAPLPGRRRELRRVPSRLLQKGRREALSGARRLNHVGQRRREDALGIAGAPHREGFFGDATEELKLVGATGDAPLDVKVRRITDRRKRLRRSRNLGHSGRIQAVFRGGCDCNFWKRSRRIRIDGRLVTVHKRNRLVADDHDVPNLEFDAPFDALAVDDDPIPRGEILDPDPTGADEELGMTPGNQRIIEGKLAGRAPPYKKGAVDQRQVAVEVAESKRHGNAEPSETSRQRTTVRPGNGSLASPGERRACVAVDDVLKLGARSPLAKRRRNVRKARARHQPCREGAIDARRCLPKEAERPHAPAAGFKGIDDLQRPLAKPNNIGIIEAFADDNCLFHLGAGAAEDSLGVFKALGLDRALEHFYKQTNVPTAGPRLIGLSREGIVGSEFGGATVWAGARFGGVRKATGGTMAKESGRSRDHPLIGGDDAKDQFLGPDPNAVTVGERVRAGDAAPVQLHAVAAAEVFDDDAVTPHEDLRVHPRNKRIFNRNVALGRTTEDGLAGAEVELLEEKAKTVAAQGSSSSKGTGLRPVAIAGGRRLSRGRFQEGKRKMFAGIARRRETRRRVQPENVRSQVENACAERIAPLVEGDGGELWVVTADSDTIHLHLAGLCAGCPGASLTDRFLVRPALQPLAPKAVVRLTTGYIIPPGAVRIGPR</sequence>
<feature type="region of interest" description="Disordered" evidence="2">
    <location>
        <begin position="1478"/>
        <end position="1501"/>
    </location>
</feature>
<dbReference type="InterPro" id="IPR016024">
    <property type="entry name" value="ARM-type_fold"/>
</dbReference>
<dbReference type="InterPro" id="IPR004155">
    <property type="entry name" value="PBS_lyase_HEAT"/>
</dbReference>
<evidence type="ECO:0000313" key="4">
    <source>
        <dbReference type="EMBL" id="KAK4044997.1"/>
    </source>
</evidence>
<feature type="compositionally biased region" description="Basic and acidic residues" evidence="2">
    <location>
        <begin position="1484"/>
        <end position="1501"/>
    </location>
</feature>
<dbReference type="InterPro" id="IPR034904">
    <property type="entry name" value="FSCA_dom_sf"/>
</dbReference>
<dbReference type="Pfam" id="PF13646">
    <property type="entry name" value="HEAT_2"/>
    <property type="match status" value="2"/>
</dbReference>
<dbReference type="SMART" id="SM00185">
    <property type="entry name" value="ARM"/>
    <property type="match status" value="3"/>
</dbReference>